<organism evidence="2 3">
    <name type="scientific">Liparis tanakae</name>
    <name type="common">Tanaka's snailfish</name>
    <dbReference type="NCBI Taxonomy" id="230148"/>
    <lineage>
        <taxon>Eukaryota</taxon>
        <taxon>Metazoa</taxon>
        <taxon>Chordata</taxon>
        <taxon>Craniata</taxon>
        <taxon>Vertebrata</taxon>
        <taxon>Euteleostomi</taxon>
        <taxon>Actinopterygii</taxon>
        <taxon>Neopterygii</taxon>
        <taxon>Teleostei</taxon>
        <taxon>Neoteleostei</taxon>
        <taxon>Acanthomorphata</taxon>
        <taxon>Eupercaria</taxon>
        <taxon>Perciformes</taxon>
        <taxon>Cottioidei</taxon>
        <taxon>Cottales</taxon>
        <taxon>Liparidae</taxon>
        <taxon>Liparis</taxon>
    </lineage>
</organism>
<proteinExistence type="predicted"/>
<accession>A0A4Z2IDQ4</accession>
<dbReference type="EMBL" id="SRLO01000096">
    <property type="protein sequence ID" value="TNN76086.1"/>
    <property type="molecule type" value="Genomic_DNA"/>
</dbReference>
<feature type="region of interest" description="Disordered" evidence="1">
    <location>
        <begin position="34"/>
        <end position="58"/>
    </location>
</feature>
<evidence type="ECO:0000313" key="2">
    <source>
        <dbReference type="EMBL" id="TNN76086.1"/>
    </source>
</evidence>
<dbReference type="AlphaFoldDB" id="A0A4Z2IDQ4"/>
<protein>
    <submittedName>
        <fullName evidence="2">Uncharacterized protein</fullName>
    </submittedName>
</protein>
<name>A0A4Z2IDQ4_9TELE</name>
<comment type="caution">
    <text evidence="2">The sequence shown here is derived from an EMBL/GenBank/DDBJ whole genome shotgun (WGS) entry which is preliminary data.</text>
</comment>
<gene>
    <name evidence="2" type="ORF">EYF80_013617</name>
</gene>
<sequence>MAAEEGENENTRECKLQQITQSDVSDLGLVLRAPEDGHVSQRSIPPHQSRLAGGQQAADGNEVSQCRERCGGAGAGSVAQRRCEAGGRWGGGAVGMVRDGGPAACGVERMHQQRGVLHMVLSALHWFLCSSSTSNTRSSELNALTAYQHAISYSTFCWDANSQRA</sequence>
<keyword evidence="3" id="KW-1185">Reference proteome</keyword>
<evidence type="ECO:0000256" key="1">
    <source>
        <dbReference type="SAM" id="MobiDB-lite"/>
    </source>
</evidence>
<reference evidence="2 3" key="1">
    <citation type="submission" date="2019-03" db="EMBL/GenBank/DDBJ databases">
        <title>First draft genome of Liparis tanakae, snailfish: a comprehensive survey of snailfish specific genes.</title>
        <authorList>
            <person name="Kim W."/>
            <person name="Song I."/>
            <person name="Jeong J.-H."/>
            <person name="Kim D."/>
            <person name="Kim S."/>
            <person name="Ryu S."/>
            <person name="Song J.Y."/>
            <person name="Lee S.K."/>
        </authorList>
    </citation>
    <scope>NUCLEOTIDE SEQUENCE [LARGE SCALE GENOMIC DNA]</scope>
    <source>
        <tissue evidence="2">Muscle</tissue>
    </source>
</reference>
<evidence type="ECO:0000313" key="3">
    <source>
        <dbReference type="Proteomes" id="UP000314294"/>
    </source>
</evidence>
<dbReference type="Proteomes" id="UP000314294">
    <property type="component" value="Unassembled WGS sequence"/>
</dbReference>